<sequence length="484" mass="49089">MAQTAAPSASGDLAWLVGAWDGTMDCAAGAIGLHLDAAAGLHGTVTVKSTVYATYALPKLAFGTLNMVAGTGAAADGPGAVTITPGAWKPAASGWSAFTLTGTAPAAGASAFSGEVSGSGSPDCSDFSLQRAAAAGPSCAAQSMIQFLEGGAWQHVYIDTEDHPTVGYGYNLDTPGARAELAKYQADYDAVLAGTAVLTPDQMTSIFNDSYTAALASAQRFYPDFAQLAPARQDALIDLAYGLPSGISDWNGLLSALNQGDFTQAGLEFYLSKRHTQIPTRTAADASMMITGQVPTQLCNAKVTPTTPESCPSDAAAASPPTGWSAVGPVTVTQGGDSGAFCITSATTYWAGIYLAAPGANYTVTVSGALENPVYGWGVAARATVSGNGTSVTGHAIQYDPGVGGYRDNDYPGDSGPAIGAATDNEWHTLSITVDGSHYTESVDGRQIAAGTLPQAAEAAGGVFIRIWNGAAVELTTPVITKLG</sequence>
<evidence type="ECO:0000313" key="4">
    <source>
        <dbReference type="Proteomes" id="UP000675781"/>
    </source>
</evidence>
<keyword evidence="1" id="KW-0929">Antimicrobial</keyword>
<comment type="caution">
    <text evidence="3">The sequence shown here is derived from an EMBL/GenBank/DDBJ whole genome shotgun (WGS) entry which is preliminary data.</text>
</comment>
<dbReference type="RefSeq" id="WP_212531727.1">
    <property type="nucleotide sequence ID" value="NZ_JAGSOG010000192.1"/>
</dbReference>
<dbReference type="AlphaFoldDB" id="A0A941EZQ0"/>
<name>A0A941EZQ0_9ACTN</name>
<evidence type="ECO:0000313" key="3">
    <source>
        <dbReference type="EMBL" id="MBR7837259.1"/>
    </source>
</evidence>
<accession>A0A941EZQ0</accession>
<dbReference type="Gene3D" id="2.60.120.560">
    <property type="entry name" value="Exo-inulinase, domain 1"/>
    <property type="match status" value="1"/>
</dbReference>
<dbReference type="InterPro" id="IPR023347">
    <property type="entry name" value="Lysozyme_dom_sf"/>
</dbReference>
<dbReference type="GO" id="GO:0031640">
    <property type="term" value="P:killing of cells of another organism"/>
    <property type="evidence" value="ECO:0007669"/>
    <property type="project" value="UniProtKB-KW"/>
</dbReference>
<keyword evidence="4" id="KW-1185">Reference proteome</keyword>
<dbReference type="PANTHER" id="PTHR37406">
    <property type="entry name" value="T4-TYPE LYSOZYME 1-RELATED"/>
    <property type="match status" value="1"/>
</dbReference>
<dbReference type="InterPro" id="IPR023346">
    <property type="entry name" value="Lysozyme-like_dom_sf"/>
</dbReference>
<dbReference type="GO" id="GO:0042742">
    <property type="term" value="P:defense response to bacterium"/>
    <property type="evidence" value="ECO:0007669"/>
    <property type="project" value="UniProtKB-KW"/>
</dbReference>
<protein>
    <submittedName>
        <fullName evidence="3">Uncharacterized protein</fullName>
    </submittedName>
</protein>
<dbReference type="InterPro" id="IPR052619">
    <property type="entry name" value="Phage_lysozyme-like"/>
</dbReference>
<dbReference type="SUPFAM" id="SSF53955">
    <property type="entry name" value="Lysozyme-like"/>
    <property type="match status" value="1"/>
</dbReference>
<gene>
    <name evidence="3" type="ORF">KDL01_28535</name>
</gene>
<proteinExistence type="predicted"/>
<organism evidence="3 4">
    <name type="scientific">Actinospica durhamensis</name>
    <dbReference type="NCBI Taxonomy" id="1508375"/>
    <lineage>
        <taxon>Bacteria</taxon>
        <taxon>Bacillati</taxon>
        <taxon>Actinomycetota</taxon>
        <taxon>Actinomycetes</taxon>
        <taxon>Catenulisporales</taxon>
        <taxon>Actinospicaceae</taxon>
        <taxon>Actinospica</taxon>
    </lineage>
</organism>
<dbReference type="GO" id="GO:0003796">
    <property type="term" value="F:lysozyme activity"/>
    <property type="evidence" value="ECO:0007669"/>
    <property type="project" value="InterPro"/>
</dbReference>
<evidence type="ECO:0000256" key="1">
    <source>
        <dbReference type="ARBA" id="ARBA00022529"/>
    </source>
</evidence>
<dbReference type="PANTHER" id="PTHR37406:SF1">
    <property type="entry name" value="T4-TYPE LYSOZYME 1-RELATED"/>
    <property type="match status" value="1"/>
</dbReference>
<keyword evidence="2" id="KW-0081">Bacteriolytic enzyme</keyword>
<dbReference type="Proteomes" id="UP000675781">
    <property type="component" value="Unassembled WGS sequence"/>
</dbReference>
<reference evidence="3" key="1">
    <citation type="submission" date="2021-04" db="EMBL/GenBank/DDBJ databases">
        <title>Genome based classification of Actinospica acidithermotolerans sp. nov., an actinobacterium isolated from an Indonesian hot spring.</title>
        <authorList>
            <person name="Kusuma A.B."/>
            <person name="Putra K.E."/>
            <person name="Nafisah S."/>
            <person name="Loh J."/>
            <person name="Nouioui I."/>
            <person name="Goodfellow M."/>
        </authorList>
    </citation>
    <scope>NUCLEOTIDE SEQUENCE</scope>
    <source>
        <strain evidence="3">CSCA 57</strain>
    </source>
</reference>
<evidence type="ECO:0000256" key="2">
    <source>
        <dbReference type="ARBA" id="ARBA00022638"/>
    </source>
</evidence>
<dbReference type="EMBL" id="JAGSOG010000192">
    <property type="protein sequence ID" value="MBR7837259.1"/>
    <property type="molecule type" value="Genomic_DNA"/>
</dbReference>
<dbReference type="Gene3D" id="1.10.530.40">
    <property type="match status" value="1"/>
</dbReference>